<dbReference type="GO" id="GO:0005654">
    <property type="term" value="C:nucleoplasm"/>
    <property type="evidence" value="ECO:0007669"/>
    <property type="project" value="TreeGrafter"/>
</dbReference>
<accession>E3MKR2</accession>
<reference evidence="12" key="1">
    <citation type="submission" date="2007-07" db="EMBL/GenBank/DDBJ databases">
        <title>PCAP assembly of the Caenorhabditis remanei genome.</title>
        <authorList>
            <consortium name="The Caenorhabditis remanei Sequencing Consortium"/>
            <person name="Wilson R.K."/>
        </authorList>
    </citation>
    <scope>NUCLEOTIDE SEQUENCE [LARGE SCALE GENOMIC DNA]</scope>
    <source>
        <strain evidence="12">PB4641</strain>
    </source>
</reference>
<dbReference type="FunFam" id="3.30.160.60:FF:001666">
    <property type="entry name" value="MDS1 and EVI1 complex locus"/>
    <property type="match status" value="1"/>
</dbReference>
<dbReference type="Proteomes" id="UP000008281">
    <property type="component" value="Unassembled WGS sequence"/>
</dbReference>
<feature type="compositionally biased region" description="Low complexity" evidence="10">
    <location>
        <begin position="195"/>
        <end position="214"/>
    </location>
</feature>
<evidence type="ECO:0000313" key="12">
    <source>
        <dbReference type="EMBL" id="EFP04068.1"/>
    </source>
</evidence>
<evidence type="ECO:0000256" key="1">
    <source>
        <dbReference type="ARBA" id="ARBA00004123"/>
    </source>
</evidence>
<dbReference type="Gene3D" id="3.30.160.60">
    <property type="entry name" value="Classic Zinc Finger"/>
    <property type="match status" value="3"/>
</dbReference>
<reference evidence="13 15" key="2">
    <citation type="submission" date="2019-12" db="EMBL/GenBank/DDBJ databases">
        <title>Chromosome-level assembly of the Caenorhabditis remanei genome.</title>
        <authorList>
            <person name="Teterina A.A."/>
            <person name="Willis J.H."/>
            <person name="Phillips P.C."/>
        </authorList>
    </citation>
    <scope>NUCLEOTIDE SEQUENCE [LARGE SCALE GENOMIC DNA]</scope>
    <source>
        <strain evidence="13 15">PX506</strain>
        <tissue evidence="13">Whole organism</tissue>
    </source>
</reference>
<dbReference type="HOGENOM" id="CLU_565297_0_0_1"/>
<dbReference type="EMBL" id="DS268452">
    <property type="protein sequence ID" value="EFP04068.1"/>
    <property type="molecule type" value="Genomic_DNA"/>
</dbReference>
<evidence type="ECO:0000256" key="2">
    <source>
        <dbReference type="ARBA" id="ARBA00022723"/>
    </source>
</evidence>
<keyword evidence="5" id="KW-0862">Zinc</keyword>
<feature type="domain" description="C2H2-type" evidence="11">
    <location>
        <begin position="80"/>
        <end position="107"/>
    </location>
</feature>
<proteinExistence type="predicted"/>
<dbReference type="PANTHER" id="PTHR24399">
    <property type="entry name" value="ZINC FINGER AND BTB DOMAIN-CONTAINING"/>
    <property type="match status" value="1"/>
</dbReference>
<name>E3MKR2_CAERE</name>
<dbReference type="KEGG" id="crq:GCK72_023186"/>
<dbReference type="OMA" id="CNARFNR"/>
<dbReference type="CTD" id="9818644"/>
<evidence type="ECO:0000256" key="9">
    <source>
        <dbReference type="PROSITE-ProRule" id="PRU00042"/>
    </source>
</evidence>
<dbReference type="GeneID" id="9818644"/>
<dbReference type="PROSITE" id="PS00028">
    <property type="entry name" value="ZINC_FINGER_C2H2_1"/>
    <property type="match status" value="3"/>
</dbReference>
<dbReference type="InParanoid" id="E3MKR2"/>
<dbReference type="PROSITE" id="PS50157">
    <property type="entry name" value="ZINC_FINGER_C2H2_2"/>
    <property type="match status" value="3"/>
</dbReference>
<dbReference type="GO" id="GO:0001227">
    <property type="term" value="F:DNA-binding transcription repressor activity, RNA polymerase II-specific"/>
    <property type="evidence" value="ECO:0007669"/>
    <property type="project" value="TreeGrafter"/>
</dbReference>
<dbReference type="InterPro" id="IPR013087">
    <property type="entry name" value="Znf_C2H2_type"/>
</dbReference>
<sequence length="465" mass="51608">MVQLHHNPYDIVKSEPPSTPKSLIKSSYLENTPEMVFGSFPLHSGFCTQVVASTDPLNNNNQPKTNPNGRALAADRKRPYPCNLCASKFGSKMELEEHQNSHTGQKPFECDTCNARFNRRSTLWNHKRIHSDAKPFVCTVCQMTFKWKNSLKCHKDMHQRKNEVPSHLDNDLRQLTYATAAKRKLQLEQEENGGAATSTANSIASNPLITTTSGNKKRSKNTKNKNNNNSLVASLSQVHLGANVQPLQASALVPPSDHQIDLDTSSMDSLIQNQNHSLLMQLYGGQYADDRQNGGMLAIDDTMLSNISDSKSDSGSSSGASLSIHLPMQINMFNFRNLQAPSLPPVHQIGSQPSVSSGMDYTNQHESRYIVTGPESMLGHPVYHNGAAFVSSEKNGQSHNQFALDNCVLLPSGRHDYQPFDYTMINQHYPMADQVHDQTIGVSAVQQHYTEALHAHGKTVPHDQW</sequence>
<feature type="domain" description="C2H2-type" evidence="11">
    <location>
        <begin position="136"/>
        <end position="163"/>
    </location>
</feature>
<keyword evidence="14" id="KW-1185">Reference proteome</keyword>
<evidence type="ECO:0000256" key="8">
    <source>
        <dbReference type="ARBA" id="ARBA00023242"/>
    </source>
</evidence>
<dbReference type="PANTHER" id="PTHR24399:SF70">
    <property type="entry name" value="C2H2-TYPE DOMAIN-CONTAINING PROTEIN"/>
    <property type="match status" value="1"/>
</dbReference>
<dbReference type="Proteomes" id="UP000483820">
    <property type="component" value="Chromosome X"/>
</dbReference>
<keyword evidence="2" id="KW-0479">Metal-binding</keyword>
<evidence type="ECO:0000313" key="15">
    <source>
        <dbReference type="Proteomes" id="UP000483820"/>
    </source>
</evidence>
<dbReference type="STRING" id="31234.E3MKR2"/>
<gene>
    <name evidence="12" type="primary">Cre-ztf-19</name>
    <name evidence="12" type="ORF">CRE_27649</name>
    <name evidence="13" type="ORF">GCK72_023186</name>
</gene>
<dbReference type="FunCoup" id="E3MKR2">
    <property type="interactions" value="460"/>
</dbReference>
<evidence type="ECO:0000259" key="11">
    <source>
        <dbReference type="PROSITE" id="PS50157"/>
    </source>
</evidence>
<evidence type="ECO:0000256" key="6">
    <source>
        <dbReference type="ARBA" id="ARBA00023015"/>
    </source>
</evidence>
<dbReference type="GO" id="GO:0000978">
    <property type="term" value="F:RNA polymerase II cis-regulatory region sequence-specific DNA binding"/>
    <property type="evidence" value="ECO:0007669"/>
    <property type="project" value="TreeGrafter"/>
</dbReference>
<dbReference type="GO" id="GO:0008270">
    <property type="term" value="F:zinc ion binding"/>
    <property type="evidence" value="ECO:0007669"/>
    <property type="project" value="UniProtKB-KW"/>
</dbReference>
<keyword evidence="6" id="KW-0805">Transcription regulation</keyword>
<evidence type="ECO:0000313" key="13">
    <source>
        <dbReference type="EMBL" id="KAF1746729.1"/>
    </source>
</evidence>
<keyword evidence="7" id="KW-0804">Transcription</keyword>
<dbReference type="eggNOG" id="KOG1721">
    <property type="taxonomic scope" value="Eukaryota"/>
</dbReference>
<evidence type="ECO:0000256" key="4">
    <source>
        <dbReference type="ARBA" id="ARBA00022771"/>
    </source>
</evidence>
<feature type="region of interest" description="Disordered" evidence="10">
    <location>
        <begin position="189"/>
        <end position="228"/>
    </location>
</feature>
<dbReference type="AlphaFoldDB" id="E3MKR2"/>
<keyword evidence="8" id="KW-0539">Nucleus</keyword>
<evidence type="ECO:0000256" key="10">
    <source>
        <dbReference type="SAM" id="MobiDB-lite"/>
    </source>
</evidence>
<dbReference type="EMBL" id="WUAV01000006">
    <property type="protein sequence ID" value="KAF1746729.1"/>
    <property type="molecule type" value="Genomic_DNA"/>
</dbReference>
<evidence type="ECO:0000256" key="5">
    <source>
        <dbReference type="ARBA" id="ARBA00022833"/>
    </source>
</evidence>
<keyword evidence="3" id="KW-0677">Repeat</keyword>
<dbReference type="SMART" id="SM00355">
    <property type="entry name" value="ZnF_C2H2"/>
    <property type="match status" value="3"/>
</dbReference>
<dbReference type="Pfam" id="PF00096">
    <property type="entry name" value="zf-C2H2"/>
    <property type="match status" value="1"/>
</dbReference>
<comment type="subcellular location">
    <subcellularLocation>
        <location evidence="1">Nucleus</location>
    </subcellularLocation>
</comment>
<evidence type="ECO:0000256" key="3">
    <source>
        <dbReference type="ARBA" id="ARBA00022737"/>
    </source>
</evidence>
<keyword evidence="4 9" id="KW-0863">Zinc-finger</keyword>
<evidence type="ECO:0000313" key="14">
    <source>
        <dbReference type="Proteomes" id="UP000008281"/>
    </source>
</evidence>
<evidence type="ECO:0000256" key="7">
    <source>
        <dbReference type="ARBA" id="ARBA00023163"/>
    </source>
</evidence>
<protein>
    <submittedName>
        <fullName evidence="12">CRE-ZTF-19 protein</fullName>
    </submittedName>
</protein>
<feature type="region of interest" description="Disordered" evidence="10">
    <location>
        <begin position="1"/>
        <end position="22"/>
    </location>
</feature>
<dbReference type="InterPro" id="IPR036236">
    <property type="entry name" value="Znf_C2H2_sf"/>
</dbReference>
<dbReference type="FunFam" id="3.30.160.60:FF:001729">
    <property type="entry name" value="Zinc finger protein 337"/>
    <property type="match status" value="1"/>
</dbReference>
<dbReference type="SUPFAM" id="SSF57667">
    <property type="entry name" value="beta-beta-alpha zinc fingers"/>
    <property type="match status" value="2"/>
</dbReference>
<organism evidence="14">
    <name type="scientific">Caenorhabditis remanei</name>
    <name type="common">Caenorhabditis vulgaris</name>
    <dbReference type="NCBI Taxonomy" id="31234"/>
    <lineage>
        <taxon>Eukaryota</taxon>
        <taxon>Metazoa</taxon>
        <taxon>Ecdysozoa</taxon>
        <taxon>Nematoda</taxon>
        <taxon>Chromadorea</taxon>
        <taxon>Rhabditida</taxon>
        <taxon>Rhabditina</taxon>
        <taxon>Rhabditomorpha</taxon>
        <taxon>Rhabditoidea</taxon>
        <taxon>Rhabditidae</taxon>
        <taxon>Peloderinae</taxon>
        <taxon>Caenorhabditis</taxon>
    </lineage>
</organism>
<feature type="domain" description="C2H2-type" evidence="11">
    <location>
        <begin position="108"/>
        <end position="135"/>
    </location>
</feature>
<dbReference type="OrthoDB" id="6077919at2759"/>
<dbReference type="RefSeq" id="XP_003103325.1">
    <property type="nucleotide sequence ID" value="XM_003103277.1"/>
</dbReference>